<dbReference type="SUPFAM" id="SSF48452">
    <property type="entry name" value="TPR-like"/>
    <property type="match status" value="1"/>
</dbReference>
<evidence type="ECO:0000256" key="1">
    <source>
        <dbReference type="SAM" id="SignalP"/>
    </source>
</evidence>
<protein>
    <submittedName>
        <fullName evidence="2">TPR domain-containing protein</fullName>
    </submittedName>
</protein>
<sequence length="139" mass="15087">MHRVVVFAMIVTLLAGCAGMLPSAPEDRPVSDNNAVVALMDSARTDVAGGKPDAAVASLERALRIEPRNPRLWQELARLRLQQGQYQQAEGMATRSNSWAGDDKALRAENWRLIGEARLRRGDHQGAQAAFDKAATPGN</sequence>
<dbReference type="EMBL" id="AP014879">
    <property type="protein sequence ID" value="BAV33820.1"/>
    <property type="molecule type" value="Genomic_DNA"/>
</dbReference>
<reference evidence="2 3" key="1">
    <citation type="submission" date="2015-05" db="EMBL/GenBank/DDBJ databases">
        <title>Complete genome sequence of a sulfur-oxidizing gammaproteobacterium strain HA5.</title>
        <authorList>
            <person name="Miura A."/>
            <person name="Kojima H."/>
            <person name="Fukui M."/>
        </authorList>
    </citation>
    <scope>NUCLEOTIDE SEQUENCE [LARGE SCALE GENOMIC DNA]</scope>
    <source>
        <strain evidence="2 3">HA5</strain>
    </source>
</reference>
<feature type="signal peptide" evidence="1">
    <location>
        <begin position="1"/>
        <end position="23"/>
    </location>
</feature>
<gene>
    <name evidence="2" type="ORF">SCL_1515</name>
</gene>
<name>A0A1B4XG82_9GAMM</name>
<dbReference type="Pfam" id="PF14559">
    <property type="entry name" value="TPR_19"/>
    <property type="match status" value="1"/>
</dbReference>
<dbReference type="Gene3D" id="1.25.40.10">
    <property type="entry name" value="Tetratricopeptide repeat domain"/>
    <property type="match status" value="1"/>
</dbReference>
<keyword evidence="3" id="KW-1185">Reference proteome</keyword>
<proteinExistence type="predicted"/>
<dbReference type="InParanoid" id="A0A1B4XG82"/>
<dbReference type="KEGG" id="slim:SCL_1515"/>
<dbReference type="PROSITE" id="PS51257">
    <property type="entry name" value="PROKAR_LIPOPROTEIN"/>
    <property type="match status" value="1"/>
</dbReference>
<feature type="chain" id="PRO_5008572406" evidence="1">
    <location>
        <begin position="24"/>
        <end position="139"/>
    </location>
</feature>
<keyword evidence="1" id="KW-0732">Signal</keyword>
<accession>A0A1B4XG82</accession>
<dbReference type="AlphaFoldDB" id="A0A1B4XG82"/>
<evidence type="ECO:0000313" key="3">
    <source>
        <dbReference type="Proteomes" id="UP000243180"/>
    </source>
</evidence>
<organism evidence="2 3">
    <name type="scientific">Sulfuricaulis limicola</name>
    <dbReference type="NCBI Taxonomy" id="1620215"/>
    <lineage>
        <taxon>Bacteria</taxon>
        <taxon>Pseudomonadati</taxon>
        <taxon>Pseudomonadota</taxon>
        <taxon>Gammaproteobacteria</taxon>
        <taxon>Acidiferrobacterales</taxon>
        <taxon>Acidiferrobacteraceae</taxon>
        <taxon>Sulfuricaulis</taxon>
    </lineage>
</organism>
<dbReference type="InterPro" id="IPR011990">
    <property type="entry name" value="TPR-like_helical_dom_sf"/>
</dbReference>
<dbReference type="Proteomes" id="UP000243180">
    <property type="component" value="Chromosome"/>
</dbReference>
<evidence type="ECO:0000313" key="2">
    <source>
        <dbReference type="EMBL" id="BAV33820.1"/>
    </source>
</evidence>